<dbReference type="RefSeq" id="WP_189490710.1">
    <property type="nucleotide sequence ID" value="NZ_BMZG01000002.1"/>
</dbReference>
<keyword evidence="1" id="KW-0812">Transmembrane</keyword>
<feature type="transmembrane region" description="Helical" evidence="1">
    <location>
        <begin position="9"/>
        <end position="29"/>
    </location>
</feature>
<feature type="transmembrane region" description="Helical" evidence="1">
    <location>
        <begin position="35"/>
        <end position="57"/>
    </location>
</feature>
<proteinExistence type="predicted"/>
<evidence type="ECO:0000256" key="1">
    <source>
        <dbReference type="SAM" id="Phobius"/>
    </source>
</evidence>
<reference evidence="2" key="1">
    <citation type="journal article" date="2014" name="Int. J. Syst. Evol. Microbiol.">
        <title>Complete genome sequence of Corynebacterium casei LMG S-19264T (=DSM 44701T), isolated from a smear-ripened cheese.</title>
        <authorList>
            <consortium name="US DOE Joint Genome Institute (JGI-PGF)"/>
            <person name="Walter F."/>
            <person name="Albersmeier A."/>
            <person name="Kalinowski J."/>
            <person name="Ruckert C."/>
        </authorList>
    </citation>
    <scope>NUCLEOTIDE SEQUENCE</scope>
    <source>
        <strain evidence="2">KCTC 32501</strain>
    </source>
</reference>
<reference evidence="2" key="2">
    <citation type="submission" date="2020-09" db="EMBL/GenBank/DDBJ databases">
        <authorList>
            <person name="Sun Q."/>
            <person name="Kim S."/>
        </authorList>
    </citation>
    <scope>NUCLEOTIDE SEQUENCE</scope>
    <source>
        <strain evidence="2">KCTC 32501</strain>
    </source>
</reference>
<keyword evidence="3" id="KW-1185">Reference proteome</keyword>
<evidence type="ECO:0000313" key="3">
    <source>
        <dbReference type="Proteomes" id="UP000614287"/>
    </source>
</evidence>
<evidence type="ECO:0000313" key="2">
    <source>
        <dbReference type="EMBL" id="GHA66174.1"/>
    </source>
</evidence>
<dbReference type="Proteomes" id="UP000614287">
    <property type="component" value="Unassembled WGS sequence"/>
</dbReference>
<dbReference type="EMBL" id="BMZG01000002">
    <property type="protein sequence ID" value="GHA66174.1"/>
    <property type="molecule type" value="Genomic_DNA"/>
</dbReference>
<comment type="caution">
    <text evidence="2">The sequence shown here is derived from an EMBL/GenBank/DDBJ whole genome shotgun (WGS) entry which is preliminary data.</text>
</comment>
<sequence length="112" mass="12223">MRNIFEKVAALLFLFMLVGIVLFLVYVPMPAASEKVILMIIGALVAASTGALPKLFGTDKGEEDSLKKRVVALEQHIAVLNAEAKVVKSQYDQIVQMLIERHVVNGDGIVSE</sequence>
<dbReference type="AlphaFoldDB" id="A0A8J3CMB6"/>
<protein>
    <submittedName>
        <fullName evidence="2">Uncharacterized protein</fullName>
    </submittedName>
</protein>
<accession>A0A8J3CMB6</accession>
<organism evidence="2 3">
    <name type="scientific">Formosimonas limnophila</name>
    <dbReference type="NCBI Taxonomy" id="1384487"/>
    <lineage>
        <taxon>Bacteria</taxon>
        <taxon>Pseudomonadati</taxon>
        <taxon>Pseudomonadota</taxon>
        <taxon>Betaproteobacteria</taxon>
        <taxon>Burkholderiales</taxon>
        <taxon>Burkholderiaceae</taxon>
        <taxon>Formosimonas</taxon>
    </lineage>
</organism>
<keyword evidence="1" id="KW-0472">Membrane</keyword>
<keyword evidence="1" id="KW-1133">Transmembrane helix</keyword>
<gene>
    <name evidence="2" type="ORF">GCM10009007_03290</name>
</gene>
<name>A0A8J3CMB6_9BURK</name>